<evidence type="ECO:0000313" key="2">
    <source>
        <dbReference type="EMBL" id="POZ50721.1"/>
    </source>
</evidence>
<organism evidence="2 3">
    <name type="scientific">Methylovulum psychrotolerans</name>
    <dbReference type="NCBI Taxonomy" id="1704499"/>
    <lineage>
        <taxon>Bacteria</taxon>
        <taxon>Pseudomonadati</taxon>
        <taxon>Pseudomonadota</taxon>
        <taxon>Gammaproteobacteria</taxon>
        <taxon>Methylococcales</taxon>
        <taxon>Methylococcaceae</taxon>
        <taxon>Methylovulum</taxon>
    </lineage>
</organism>
<reference evidence="2 3" key="1">
    <citation type="submission" date="2017-11" db="EMBL/GenBank/DDBJ databases">
        <title>Draft Genome Sequence of Methylobacter psychrotolerans Sph1T, an Obligate Methanotroph from Low-Temperature Environments.</title>
        <authorList>
            <person name="Oshkin I.Y."/>
            <person name="Miroshnikov K."/>
            <person name="Belova S.E."/>
            <person name="Korzhenkov A."/>
            <person name="Toshchakov S.V."/>
            <person name="Dedysh S.N."/>
        </authorList>
    </citation>
    <scope>NUCLEOTIDE SEQUENCE [LARGE SCALE GENOMIC DNA]</scope>
    <source>
        <strain evidence="2 3">Sph1</strain>
    </source>
</reference>
<sequence length="284" mass="31712">MLLSRYPPEHTQRKTLNIPVIGLIATLPRIERLVARAIPSIIRQTASLDALVVVADTTPIPASIKVGLTEAFPLMPFHFLSNVRARGVAGSWNTGIRFISEHWPEAYLAILDDDDEWDAEHIQTCLTWAASTAWPDVVVSGLRIDKQGNDLSDQPPYQFKATDFLAGNPGWQGSNTFIRLTTLLKAGCFTDGLLSCNDRDLAYRVLSIPGIKMVFTGKHTATWYLAGESNCLSRTRGEAKRIGLAQFFQLYGDRMDQAIRQRFFDRALALFGWSETEILSVLDK</sequence>
<dbReference type="EMBL" id="PGFZ01000009">
    <property type="protein sequence ID" value="POZ50721.1"/>
    <property type="molecule type" value="Genomic_DNA"/>
</dbReference>
<dbReference type="Proteomes" id="UP000237423">
    <property type="component" value="Unassembled WGS sequence"/>
</dbReference>
<feature type="domain" description="Glycosyltransferase 2-like" evidence="1">
    <location>
        <begin position="31"/>
        <end position="157"/>
    </location>
</feature>
<gene>
    <name evidence="2" type="ORF">AADEFJLK_03618</name>
</gene>
<accession>A0A2S5CIT3</accession>
<comment type="caution">
    <text evidence="2">The sequence shown here is derived from an EMBL/GenBank/DDBJ whole genome shotgun (WGS) entry which is preliminary data.</text>
</comment>
<protein>
    <recommendedName>
        <fullName evidence="1">Glycosyltransferase 2-like domain-containing protein</fullName>
    </recommendedName>
</protein>
<evidence type="ECO:0000313" key="3">
    <source>
        <dbReference type="Proteomes" id="UP000237423"/>
    </source>
</evidence>
<dbReference type="Pfam" id="PF00535">
    <property type="entry name" value="Glycos_transf_2"/>
    <property type="match status" value="1"/>
</dbReference>
<evidence type="ECO:0000259" key="1">
    <source>
        <dbReference type="Pfam" id="PF00535"/>
    </source>
</evidence>
<dbReference type="CDD" id="cd00761">
    <property type="entry name" value="Glyco_tranf_GTA_type"/>
    <property type="match status" value="1"/>
</dbReference>
<dbReference type="Gene3D" id="3.90.550.10">
    <property type="entry name" value="Spore Coat Polysaccharide Biosynthesis Protein SpsA, Chain A"/>
    <property type="match status" value="1"/>
</dbReference>
<dbReference type="InterPro" id="IPR001173">
    <property type="entry name" value="Glyco_trans_2-like"/>
</dbReference>
<proteinExistence type="predicted"/>
<dbReference type="SUPFAM" id="SSF53448">
    <property type="entry name" value="Nucleotide-diphospho-sugar transferases"/>
    <property type="match status" value="1"/>
</dbReference>
<dbReference type="AlphaFoldDB" id="A0A2S5CIT3"/>
<name>A0A2S5CIT3_9GAMM</name>
<dbReference type="InterPro" id="IPR029044">
    <property type="entry name" value="Nucleotide-diphossugar_trans"/>
</dbReference>